<sequence>MIRKITALILSFIMLFSLVACQNTDTEKEAAESLSEDSVEAEKVKNFKIGIVTPTLSTSEDEFRAGAEMAEKYPDVVKHITLPENFNTELETGISQILSLADDSEMKAIIVNSGQSGLLPAFEQIREKRPDIITIATMLDEPELMAKYVDISFATDWVRRGETIPKKAKEMGAKTFIHYSFPTHLAKESVAQRKEMMEKTCKELGLEFVEIITPDPQTGDGPAAMQQFLREDIPRQIAKYGSDTNIFGSNCPMYDVIIDEALKLKFIVAEQCCPTPTQAYPTVMNLEIDAEDLGNYDKINALIAEKTKEAGMTGRLSGWAMPSQIYVPKFEIELAKYIIENGLELNEDILNVEFLGDFSEEVMGTRADFRALDEDTDNYYLLVLESIYY</sequence>
<feature type="signal peptide" evidence="1">
    <location>
        <begin position="1"/>
        <end position="22"/>
    </location>
</feature>
<dbReference type="AlphaFoldDB" id="A0A1H2Q4X4"/>
<feature type="chain" id="PRO_5039362170" description="DUF3798 domain-containing protein" evidence="1">
    <location>
        <begin position="23"/>
        <end position="389"/>
    </location>
</feature>
<dbReference type="RefSeq" id="WP_093749700.1">
    <property type="nucleotide sequence ID" value="NZ_FNNG01000001.1"/>
</dbReference>
<dbReference type="OrthoDB" id="5491606at2"/>
<dbReference type="Gene3D" id="3.40.50.11390">
    <property type="match status" value="1"/>
</dbReference>
<dbReference type="PROSITE" id="PS51257">
    <property type="entry name" value="PROKAR_LIPOPROTEIN"/>
    <property type="match status" value="1"/>
</dbReference>
<accession>A0A1H2Q4X4</accession>
<proteinExistence type="predicted"/>
<dbReference type="Gene3D" id="3.40.50.11400">
    <property type="match status" value="1"/>
</dbReference>
<organism evidence="2 3">
    <name type="scientific">Tepidimicrobium xylanilyticum</name>
    <dbReference type="NCBI Taxonomy" id="1123352"/>
    <lineage>
        <taxon>Bacteria</taxon>
        <taxon>Bacillati</taxon>
        <taxon>Bacillota</taxon>
        <taxon>Tissierellia</taxon>
        <taxon>Tissierellales</taxon>
        <taxon>Tepidimicrobiaceae</taxon>
        <taxon>Tepidimicrobium</taxon>
    </lineage>
</organism>
<evidence type="ECO:0000313" key="3">
    <source>
        <dbReference type="Proteomes" id="UP000198828"/>
    </source>
</evidence>
<name>A0A1H2Q4X4_9FIRM</name>
<dbReference type="EMBL" id="FNNG01000001">
    <property type="protein sequence ID" value="SDW02171.1"/>
    <property type="molecule type" value="Genomic_DNA"/>
</dbReference>
<gene>
    <name evidence="2" type="ORF">SAMN05660923_00056</name>
</gene>
<keyword evidence="3" id="KW-1185">Reference proteome</keyword>
<evidence type="ECO:0000256" key="1">
    <source>
        <dbReference type="SAM" id="SignalP"/>
    </source>
</evidence>
<evidence type="ECO:0008006" key="4">
    <source>
        <dbReference type="Google" id="ProtNLM"/>
    </source>
</evidence>
<dbReference type="Proteomes" id="UP000198828">
    <property type="component" value="Unassembled WGS sequence"/>
</dbReference>
<reference evidence="2 3" key="1">
    <citation type="submission" date="2016-10" db="EMBL/GenBank/DDBJ databases">
        <authorList>
            <person name="de Groot N.N."/>
        </authorList>
    </citation>
    <scope>NUCLEOTIDE SEQUENCE [LARGE SCALE GENOMIC DNA]</scope>
    <source>
        <strain evidence="2 3">DSM 23310</strain>
    </source>
</reference>
<evidence type="ECO:0000313" key="2">
    <source>
        <dbReference type="EMBL" id="SDW02171.1"/>
    </source>
</evidence>
<dbReference type="InterPro" id="IPR028082">
    <property type="entry name" value="Peripla_BP_I"/>
</dbReference>
<dbReference type="SUPFAM" id="SSF53822">
    <property type="entry name" value="Periplasmic binding protein-like I"/>
    <property type="match status" value="1"/>
</dbReference>
<protein>
    <recommendedName>
        <fullName evidence="4">DUF3798 domain-containing protein</fullName>
    </recommendedName>
</protein>
<dbReference type="InterPro" id="IPR024258">
    <property type="entry name" value="DUF3798"/>
</dbReference>
<keyword evidence="1" id="KW-0732">Signal</keyword>
<dbReference type="Pfam" id="PF12683">
    <property type="entry name" value="DUF3798"/>
    <property type="match status" value="1"/>
</dbReference>